<dbReference type="RefSeq" id="WP_249332952.1">
    <property type="nucleotide sequence ID" value="NZ_JACRSY010000016.1"/>
</dbReference>
<evidence type="ECO:0000313" key="5">
    <source>
        <dbReference type="EMBL" id="MBC8580069.1"/>
    </source>
</evidence>
<dbReference type="PROSITE" id="PS50883">
    <property type="entry name" value="EAL"/>
    <property type="match status" value="1"/>
</dbReference>
<dbReference type="Gene3D" id="6.10.340.10">
    <property type="match status" value="1"/>
</dbReference>
<dbReference type="PANTHER" id="PTHR44757:SF2">
    <property type="entry name" value="BIOFILM ARCHITECTURE MAINTENANCE PROTEIN MBAA"/>
    <property type="match status" value="1"/>
</dbReference>
<feature type="domain" description="EAL" evidence="2">
    <location>
        <begin position="640"/>
        <end position="893"/>
    </location>
</feature>
<proteinExistence type="predicted"/>
<name>A0A926EGU2_9FIRM</name>
<dbReference type="SMART" id="SM00304">
    <property type="entry name" value="HAMP"/>
    <property type="match status" value="1"/>
</dbReference>
<reference evidence="5" key="1">
    <citation type="submission" date="2020-08" db="EMBL/GenBank/DDBJ databases">
        <title>Genome public.</title>
        <authorList>
            <person name="Liu C."/>
            <person name="Sun Q."/>
        </authorList>
    </citation>
    <scope>NUCLEOTIDE SEQUENCE</scope>
    <source>
        <strain evidence="5">NSJ-12</strain>
    </source>
</reference>
<dbReference type="InterPro" id="IPR001633">
    <property type="entry name" value="EAL_dom"/>
</dbReference>
<accession>A0A926EGU2</accession>
<dbReference type="Pfam" id="PF00563">
    <property type="entry name" value="EAL"/>
    <property type="match status" value="1"/>
</dbReference>
<dbReference type="CDD" id="cd01948">
    <property type="entry name" value="EAL"/>
    <property type="match status" value="1"/>
</dbReference>
<sequence>MKLSVKIASIFVAMTVITIILHLMLSNVMVDYLYQGEVTRITGITSDIMSRLQGEKDKLISRAKDYKELIPHIIRIDEEHDVDFMQELSIYKWFENDGIQSKIILSPEFRVYKTYYDKEGKAIEKTEVDTLIKEAKRLIHNTDQSFEGVISTNNHPYIVAIYPLIDGGEKEHKGYFMAVETIDQEMIENIGDNLKRRVDLTNRLDSSRAHNLEESYIGLPIQLVYDKSIIESYTPVGTANAEEKFYIRLIEPLVAKQSMKRNIEALTGISMIGCIITSCILGIWVEKLVVKRIVKINKQINTIHSSQDLSKRIEKDEVNDEIGLLQEDINRMFASLEQANEQILLNEKKYSSVLSTMTNGFACYRVKKDELGQYKDAICEECNDALGDLLGVSKEKLINHTIHELSHLAGIDDRHIQEILGQVWRTDRTYTLSQVALKGDKWVSITLYSIQQGYFAIIMNDITILKHYSEEMKYLAKYDSLTNLKNRHSLYEHLDYLKKMNVSFVIYFIDLDNFKTLNDTVGHIEGDKVLCATAKELMELANDDITVGRLGGDEFIVIREGEFAPNEIAQFGQDLLNRVNKKFEYASYNFAIKASIGISIYPYQTTDINTLLKYGDIAMYKSKKKGGNSIQVFTDQMSEELEVEASLKDVIARGEIVPYYQPIFDIHKNKIVGAEVLSRWIRNGEVLLPEVFIPVAKRIGCIVEIDYLMLDKACEFGQKWHMNGYTDFEIYVNMSYRSLKRPNCVEVIKGILNKYHINPEFIRLEITEDEVLDYPEYIVKVLNEIKALGIKISLDDFGIGYSSFNHIKVLPLDILKIDQILVSRIEKDERNVAIIGTLIGLAHILGLEVICEGVEVSQHIDILKEIKCDKIQGYYISQPVEEMLFYKCFEYYSIN</sequence>
<dbReference type="InterPro" id="IPR043128">
    <property type="entry name" value="Rev_trsase/Diguanyl_cyclase"/>
</dbReference>
<dbReference type="SMART" id="SM00052">
    <property type="entry name" value="EAL"/>
    <property type="match status" value="1"/>
</dbReference>
<dbReference type="GO" id="GO:0016020">
    <property type="term" value="C:membrane"/>
    <property type="evidence" value="ECO:0007669"/>
    <property type="project" value="InterPro"/>
</dbReference>
<keyword evidence="1" id="KW-1133">Transmembrane helix</keyword>
<dbReference type="InterPro" id="IPR000160">
    <property type="entry name" value="GGDEF_dom"/>
</dbReference>
<evidence type="ECO:0000256" key="1">
    <source>
        <dbReference type="SAM" id="Phobius"/>
    </source>
</evidence>
<feature type="domain" description="GGDEF" evidence="4">
    <location>
        <begin position="502"/>
        <end position="635"/>
    </location>
</feature>
<dbReference type="AlphaFoldDB" id="A0A926EGU2"/>
<dbReference type="InterPro" id="IPR035965">
    <property type="entry name" value="PAS-like_dom_sf"/>
</dbReference>
<dbReference type="Gene3D" id="3.20.20.450">
    <property type="entry name" value="EAL domain"/>
    <property type="match status" value="1"/>
</dbReference>
<dbReference type="InterPro" id="IPR029787">
    <property type="entry name" value="Nucleotide_cyclase"/>
</dbReference>
<dbReference type="CDD" id="cd01949">
    <property type="entry name" value="GGDEF"/>
    <property type="match status" value="1"/>
</dbReference>
<dbReference type="SUPFAM" id="SSF55785">
    <property type="entry name" value="PYP-like sensor domain (PAS domain)"/>
    <property type="match status" value="1"/>
</dbReference>
<dbReference type="CDD" id="cd06225">
    <property type="entry name" value="HAMP"/>
    <property type="match status" value="1"/>
</dbReference>
<dbReference type="NCBIfam" id="TIGR00254">
    <property type="entry name" value="GGDEF"/>
    <property type="match status" value="1"/>
</dbReference>
<dbReference type="Proteomes" id="UP000655830">
    <property type="component" value="Unassembled WGS sequence"/>
</dbReference>
<comment type="caution">
    <text evidence="5">The sequence shown here is derived from an EMBL/GenBank/DDBJ whole genome shotgun (WGS) entry which is preliminary data.</text>
</comment>
<evidence type="ECO:0000259" key="4">
    <source>
        <dbReference type="PROSITE" id="PS50887"/>
    </source>
</evidence>
<dbReference type="Gene3D" id="3.30.450.20">
    <property type="entry name" value="PAS domain"/>
    <property type="match status" value="1"/>
</dbReference>
<feature type="transmembrane region" description="Helical" evidence="1">
    <location>
        <begin position="6"/>
        <end position="25"/>
    </location>
</feature>
<dbReference type="InterPro" id="IPR035919">
    <property type="entry name" value="EAL_sf"/>
</dbReference>
<dbReference type="Gene3D" id="3.30.70.270">
    <property type="match status" value="1"/>
</dbReference>
<keyword evidence="6" id="KW-1185">Reference proteome</keyword>
<dbReference type="PROSITE" id="PS50885">
    <property type="entry name" value="HAMP"/>
    <property type="match status" value="1"/>
</dbReference>
<dbReference type="EMBL" id="JACRSY010000016">
    <property type="protein sequence ID" value="MBC8580069.1"/>
    <property type="molecule type" value="Genomic_DNA"/>
</dbReference>
<dbReference type="PROSITE" id="PS50887">
    <property type="entry name" value="GGDEF"/>
    <property type="match status" value="1"/>
</dbReference>
<dbReference type="Pfam" id="PF00990">
    <property type="entry name" value="GGDEF"/>
    <property type="match status" value="1"/>
</dbReference>
<evidence type="ECO:0000259" key="2">
    <source>
        <dbReference type="PROSITE" id="PS50883"/>
    </source>
</evidence>
<dbReference type="SUPFAM" id="SSF55073">
    <property type="entry name" value="Nucleotide cyclase"/>
    <property type="match status" value="1"/>
</dbReference>
<protein>
    <submittedName>
        <fullName evidence="5">EAL domain-containing protein</fullName>
    </submittedName>
</protein>
<gene>
    <name evidence="5" type="ORF">H8718_11105</name>
</gene>
<evidence type="ECO:0000313" key="6">
    <source>
        <dbReference type="Proteomes" id="UP000655830"/>
    </source>
</evidence>
<dbReference type="PANTHER" id="PTHR44757">
    <property type="entry name" value="DIGUANYLATE CYCLASE DGCP"/>
    <property type="match status" value="1"/>
</dbReference>
<keyword evidence="1" id="KW-0472">Membrane</keyword>
<organism evidence="5 6">
    <name type="scientific">Zhenhengia yiwuensis</name>
    <dbReference type="NCBI Taxonomy" id="2763666"/>
    <lineage>
        <taxon>Bacteria</taxon>
        <taxon>Bacillati</taxon>
        <taxon>Bacillota</taxon>
        <taxon>Clostridia</taxon>
        <taxon>Lachnospirales</taxon>
        <taxon>Lachnospiraceae</taxon>
        <taxon>Zhenhengia</taxon>
    </lineage>
</organism>
<dbReference type="InterPro" id="IPR052155">
    <property type="entry name" value="Biofilm_reg_signaling"/>
</dbReference>
<dbReference type="GO" id="GO:0007165">
    <property type="term" value="P:signal transduction"/>
    <property type="evidence" value="ECO:0007669"/>
    <property type="project" value="InterPro"/>
</dbReference>
<dbReference type="SMART" id="SM00267">
    <property type="entry name" value="GGDEF"/>
    <property type="match status" value="1"/>
</dbReference>
<keyword evidence="1" id="KW-0812">Transmembrane</keyword>
<dbReference type="Pfam" id="PF00672">
    <property type="entry name" value="HAMP"/>
    <property type="match status" value="1"/>
</dbReference>
<evidence type="ECO:0000259" key="3">
    <source>
        <dbReference type="PROSITE" id="PS50885"/>
    </source>
</evidence>
<feature type="domain" description="HAMP" evidence="3">
    <location>
        <begin position="287"/>
        <end position="341"/>
    </location>
</feature>
<dbReference type="SUPFAM" id="SSF141868">
    <property type="entry name" value="EAL domain-like"/>
    <property type="match status" value="1"/>
</dbReference>
<dbReference type="InterPro" id="IPR003660">
    <property type="entry name" value="HAMP_dom"/>
</dbReference>